<evidence type="ECO:0000313" key="2">
    <source>
        <dbReference type="Proteomes" id="UP000633219"/>
    </source>
</evidence>
<organism evidence="1 2">
    <name type="scientific">Rhizobium setariae</name>
    <dbReference type="NCBI Taxonomy" id="2801340"/>
    <lineage>
        <taxon>Bacteria</taxon>
        <taxon>Pseudomonadati</taxon>
        <taxon>Pseudomonadota</taxon>
        <taxon>Alphaproteobacteria</taxon>
        <taxon>Hyphomicrobiales</taxon>
        <taxon>Rhizobiaceae</taxon>
        <taxon>Rhizobium/Agrobacterium group</taxon>
        <taxon>Rhizobium</taxon>
    </lineage>
</organism>
<evidence type="ECO:0000313" key="1">
    <source>
        <dbReference type="EMBL" id="MBL0371920.1"/>
    </source>
</evidence>
<dbReference type="InterPro" id="IPR042184">
    <property type="entry name" value="YqeY/Aim41_N"/>
</dbReference>
<dbReference type="InterPro" id="IPR019004">
    <property type="entry name" value="YqeY/Aim41"/>
</dbReference>
<sequence length="149" mass="16456">MREKLMNALKEAMKSKEQRKITTIRMVQAAIKDLEIANRTKPDATTSDGDIASLLSKLVKQREESAKMYDEGGRPELAAQEREEIAIISEFMPKQLSEAEVTEIIKGIIAEIGASGIKDMGKCMALLKERYPGQLDFGKASGQIKALLS</sequence>
<dbReference type="SUPFAM" id="SSF89095">
    <property type="entry name" value="GatB/YqeY motif"/>
    <property type="match status" value="1"/>
</dbReference>
<dbReference type="PANTHER" id="PTHR28055">
    <property type="entry name" value="ALTERED INHERITANCE OF MITOCHONDRIA PROTEIN 41, MITOCHONDRIAL"/>
    <property type="match status" value="1"/>
</dbReference>
<dbReference type="RefSeq" id="WP_201655666.1">
    <property type="nucleotide sequence ID" value="NZ_JAEQNC010000004.1"/>
</dbReference>
<dbReference type="PANTHER" id="PTHR28055:SF1">
    <property type="entry name" value="ALTERED INHERITANCE OF MITOCHONDRIA PROTEIN 41, MITOCHONDRIAL"/>
    <property type="match status" value="1"/>
</dbReference>
<dbReference type="InterPro" id="IPR023168">
    <property type="entry name" value="GatB_Yqey_C_2"/>
</dbReference>
<keyword evidence="2" id="KW-1185">Reference proteome</keyword>
<name>A0A936YKD5_9HYPH</name>
<protein>
    <submittedName>
        <fullName evidence="1">GatB/YqeY domain-containing protein</fullName>
    </submittedName>
</protein>
<dbReference type="Gene3D" id="1.10.10.410">
    <property type="match status" value="1"/>
</dbReference>
<dbReference type="EMBL" id="JAEQNC010000004">
    <property type="protein sequence ID" value="MBL0371920.1"/>
    <property type="molecule type" value="Genomic_DNA"/>
</dbReference>
<dbReference type="AlphaFoldDB" id="A0A936YKD5"/>
<accession>A0A936YKD5</accession>
<dbReference type="GO" id="GO:0016884">
    <property type="term" value="F:carbon-nitrogen ligase activity, with glutamine as amido-N-donor"/>
    <property type="evidence" value="ECO:0007669"/>
    <property type="project" value="InterPro"/>
</dbReference>
<dbReference type="Pfam" id="PF09424">
    <property type="entry name" value="YqeY"/>
    <property type="match status" value="1"/>
</dbReference>
<dbReference type="Proteomes" id="UP000633219">
    <property type="component" value="Unassembled WGS sequence"/>
</dbReference>
<proteinExistence type="predicted"/>
<comment type="caution">
    <text evidence="1">The sequence shown here is derived from an EMBL/GenBank/DDBJ whole genome shotgun (WGS) entry which is preliminary data.</text>
</comment>
<dbReference type="InterPro" id="IPR003789">
    <property type="entry name" value="Asn/Gln_tRNA_amidoTrase-B-like"/>
</dbReference>
<gene>
    <name evidence="1" type="ORF">JJB09_07765</name>
</gene>
<dbReference type="Gene3D" id="1.10.1510.10">
    <property type="entry name" value="Uncharacterised protein YqeY/AIM41 PF09424, N-terminal domain"/>
    <property type="match status" value="1"/>
</dbReference>
<reference evidence="1" key="1">
    <citation type="submission" date="2021-01" db="EMBL/GenBank/DDBJ databases">
        <title>Rhizobium sp. strain KVB221 16S ribosomal RNA gene Genome sequencing and assembly.</title>
        <authorList>
            <person name="Kang M."/>
        </authorList>
    </citation>
    <scope>NUCLEOTIDE SEQUENCE</scope>
    <source>
        <strain evidence="1">KVB221</strain>
    </source>
</reference>